<dbReference type="Proteomes" id="UP000734854">
    <property type="component" value="Unassembled WGS sequence"/>
</dbReference>
<dbReference type="PANTHER" id="PTHR33566:SF6">
    <property type="entry name" value="PROTEIN DEFECTIVE IN MERISTEM SILENCING 3"/>
    <property type="match status" value="1"/>
</dbReference>
<comment type="caution">
    <text evidence="2">The sequence shown here is derived from an EMBL/GenBank/DDBJ whole genome shotgun (WGS) entry which is preliminary data.</text>
</comment>
<keyword evidence="1" id="KW-0175">Coiled coil</keyword>
<accession>A0A8J5EL75</accession>
<organism evidence="2 3">
    <name type="scientific">Zingiber officinale</name>
    <name type="common">Ginger</name>
    <name type="synonym">Amomum zingiber</name>
    <dbReference type="NCBI Taxonomy" id="94328"/>
    <lineage>
        <taxon>Eukaryota</taxon>
        <taxon>Viridiplantae</taxon>
        <taxon>Streptophyta</taxon>
        <taxon>Embryophyta</taxon>
        <taxon>Tracheophyta</taxon>
        <taxon>Spermatophyta</taxon>
        <taxon>Magnoliopsida</taxon>
        <taxon>Liliopsida</taxon>
        <taxon>Zingiberales</taxon>
        <taxon>Zingiberaceae</taxon>
        <taxon>Zingiber</taxon>
    </lineage>
</organism>
<dbReference type="AlphaFoldDB" id="A0A8J5EL75"/>
<evidence type="ECO:0000256" key="1">
    <source>
        <dbReference type="SAM" id="Coils"/>
    </source>
</evidence>
<proteinExistence type="predicted"/>
<sequence>MPEKEIREDDFLNFDTIMSHSQKLEEELQKLGLRIKHHEDNLKFLKAQIDGIDESILDLQVELGKYHSRALETENSIISPEKSENHTVENILKQERSVAGLIYYMKLDHGPLAAKLPLTKDVLGVVATLGKVHDDNFSRPYVGEFIPEDPQRRLDLLKPRLANGETPPEFIGFAVNMIDLDRMHLAYITPNGLGLRETLFYNLFSRLQVYKTRSGMQCAMPYISDGAISLDGGIMKNNGVYYLGDRNNIEVRFPISSGISRLPENVIETEKNLKLINWKKERFFEDMKREETLLNKAKALFAAKKEESINYLKETALNWKQYSFAICHRGALALQEFIKMDNSLKA</sequence>
<gene>
    <name evidence="2" type="ORF">ZIOFF_074973</name>
</gene>
<keyword evidence="3" id="KW-1185">Reference proteome</keyword>
<dbReference type="EMBL" id="JACMSC010000074">
    <property type="protein sequence ID" value="KAG6467203.1"/>
    <property type="molecule type" value="Genomic_DNA"/>
</dbReference>
<evidence type="ECO:0000313" key="2">
    <source>
        <dbReference type="EMBL" id="KAG6467203.1"/>
    </source>
</evidence>
<feature type="coiled-coil region" evidence="1">
    <location>
        <begin position="21"/>
        <end position="55"/>
    </location>
</feature>
<reference evidence="2 3" key="1">
    <citation type="submission" date="2020-08" db="EMBL/GenBank/DDBJ databases">
        <title>Plant Genome Project.</title>
        <authorList>
            <person name="Zhang R.-G."/>
        </authorList>
    </citation>
    <scope>NUCLEOTIDE SEQUENCE [LARGE SCALE GENOMIC DNA]</scope>
    <source>
        <tissue evidence="2">Rhizome</tissue>
    </source>
</reference>
<protein>
    <submittedName>
        <fullName evidence="2">Uncharacterized protein</fullName>
    </submittedName>
</protein>
<dbReference type="PANTHER" id="PTHR33566">
    <property type="entry name" value="EN/SPM-LIKE TRANSPOSON-RELATED"/>
    <property type="match status" value="1"/>
</dbReference>
<evidence type="ECO:0000313" key="3">
    <source>
        <dbReference type="Proteomes" id="UP000734854"/>
    </source>
</evidence>
<name>A0A8J5EL75_ZINOF</name>